<reference evidence="2 3" key="1">
    <citation type="submission" date="2020-08" db="EMBL/GenBank/DDBJ databases">
        <title>Sequencing the genomes of 1000 actinobacteria strains.</title>
        <authorList>
            <person name="Klenk H.-P."/>
        </authorList>
    </citation>
    <scope>NUCLEOTIDE SEQUENCE [LARGE SCALE GENOMIC DNA]</scope>
    <source>
        <strain evidence="2 3">DSM 45823</strain>
    </source>
</reference>
<dbReference type="Proteomes" id="UP000539313">
    <property type="component" value="Unassembled WGS sequence"/>
</dbReference>
<dbReference type="Pfam" id="PF22322">
    <property type="entry name" value="DUF6973"/>
    <property type="match status" value="1"/>
</dbReference>
<keyword evidence="3" id="KW-1185">Reference proteome</keyword>
<proteinExistence type="predicted"/>
<name>A0A7W3MWI8_9ACTN</name>
<dbReference type="EMBL" id="JACJII010000001">
    <property type="protein sequence ID" value="MBA9003204.1"/>
    <property type="molecule type" value="Genomic_DNA"/>
</dbReference>
<comment type="caution">
    <text evidence="2">The sequence shown here is derived from an EMBL/GenBank/DDBJ whole genome shotgun (WGS) entry which is preliminary data.</text>
</comment>
<organism evidence="2 3">
    <name type="scientific">Thermomonospora cellulosilytica</name>
    <dbReference type="NCBI Taxonomy" id="1411118"/>
    <lineage>
        <taxon>Bacteria</taxon>
        <taxon>Bacillati</taxon>
        <taxon>Actinomycetota</taxon>
        <taxon>Actinomycetes</taxon>
        <taxon>Streptosporangiales</taxon>
        <taxon>Thermomonosporaceae</taxon>
        <taxon>Thermomonospora</taxon>
    </lineage>
</organism>
<gene>
    <name evidence="2" type="ORF">HNR21_002086</name>
</gene>
<evidence type="ECO:0000259" key="1">
    <source>
        <dbReference type="Pfam" id="PF22322"/>
    </source>
</evidence>
<dbReference type="RefSeq" id="WP_182705027.1">
    <property type="nucleotide sequence ID" value="NZ_JACJII010000001.1"/>
</dbReference>
<dbReference type="AlphaFoldDB" id="A0A7W3MWI8"/>
<accession>A0A7W3MWI8</accession>
<evidence type="ECO:0000313" key="3">
    <source>
        <dbReference type="Proteomes" id="UP000539313"/>
    </source>
</evidence>
<sequence length="166" mass="18263">MERLPLRKSEFVRHLMEAGVCATLGVRECYKIAEISIAASELAGRMNLTGVVPAKDKGNVRNAVRHFIWQAAITVELGAAAAKLVGDVHELGVDLSPSRNDRIDSRTDLSNNIVARRYALHHRGELALKSGNLAPGLTYPGPGRSVPMYLHLRDVGLMLYRRGQLR</sequence>
<evidence type="ECO:0000313" key="2">
    <source>
        <dbReference type="EMBL" id="MBA9003204.1"/>
    </source>
</evidence>
<dbReference type="InterPro" id="IPR054246">
    <property type="entry name" value="DUF6973"/>
</dbReference>
<protein>
    <recommendedName>
        <fullName evidence="1">DUF6973 domain-containing protein</fullName>
    </recommendedName>
</protein>
<feature type="domain" description="DUF6973" evidence="1">
    <location>
        <begin position="54"/>
        <end position="123"/>
    </location>
</feature>